<keyword evidence="2" id="KW-1134">Transmembrane beta strand</keyword>
<dbReference type="GO" id="GO:0005886">
    <property type="term" value="C:plasma membrane"/>
    <property type="evidence" value="ECO:0007669"/>
    <property type="project" value="UniProtKB-SubCell"/>
</dbReference>
<dbReference type="EMBL" id="LOWA01000048">
    <property type="protein sequence ID" value="KVE24965.1"/>
    <property type="molecule type" value="Genomic_DNA"/>
</dbReference>
<keyword evidence="2" id="KW-0812">Transmembrane</keyword>
<name>A0A103DYC5_9BURK</name>
<dbReference type="Gene3D" id="1.20.1600.10">
    <property type="entry name" value="Outer membrane efflux proteins (OEP)"/>
    <property type="match status" value="1"/>
</dbReference>
<dbReference type="OrthoDB" id="9770517at2"/>
<reference evidence="3 4" key="1">
    <citation type="submission" date="2015-11" db="EMBL/GenBank/DDBJ databases">
        <title>Expanding the genomic diversity of Burkholderia species for the development of highly accurate diagnostics.</title>
        <authorList>
            <person name="Sahl J."/>
            <person name="Keim P."/>
            <person name="Wagner D."/>
        </authorList>
    </citation>
    <scope>NUCLEOTIDE SEQUENCE [LARGE SCALE GENOMIC DNA]</scope>
    <source>
        <strain evidence="3 4">TSV85</strain>
    </source>
</reference>
<evidence type="ECO:0000313" key="3">
    <source>
        <dbReference type="EMBL" id="KVE24965.1"/>
    </source>
</evidence>
<dbReference type="RefSeq" id="WP_059519630.1">
    <property type="nucleotide sequence ID" value="NZ_LOWA01000048.1"/>
</dbReference>
<evidence type="ECO:0000313" key="4">
    <source>
        <dbReference type="Proteomes" id="UP000062788"/>
    </source>
</evidence>
<organism evidence="3 4">
    <name type="scientific">Burkholderia singularis</name>
    <dbReference type="NCBI Taxonomy" id="1503053"/>
    <lineage>
        <taxon>Bacteria</taxon>
        <taxon>Pseudomonadati</taxon>
        <taxon>Pseudomonadota</taxon>
        <taxon>Betaproteobacteria</taxon>
        <taxon>Burkholderiales</taxon>
        <taxon>Burkholderiaceae</taxon>
        <taxon>Burkholderia</taxon>
        <taxon>pseudomallei group</taxon>
    </lineage>
</organism>
<dbReference type="NCBIfam" id="TIGR01845">
    <property type="entry name" value="outer_NodT"/>
    <property type="match status" value="1"/>
</dbReference>
<evidence type="ECO:0000256" key="1">
    <source>
        <dbReference type="ARBA" id="ARBA00007613"/>
    </source>
</evidence>
<dbReference type="InterPro" id="IPR003423">
    <property type="entry name" value="OMP_efflux"/>
</dbReference>
<comment type="similarity">
    <text evidence="1 2">Belongs to the outer membrane factor (OMF) (TC 1.B.17) family.</text>
</comment>
<comment type="subcellular location">
    <subcellularLocation>
        <location evidence="2">Cell membrane</location>
        <topology evidence="2">Lipid-anchor</topology>
    </subcellularLocation>
</comment>
<keyword evidence="4" id="KW-1185">Reference proteome</keyword>
<gene>
    <name evidence="3" type="ORF">WS67_20090</name>
</gene>
<protein>
    <submittedName>
        <fullName evidence="3">RND transporter</fullName>
    </submittedName>
</protein>
<dbReference type="InterPro" id="IPR010131">
    <property type="entry name" value="MdtP/NodT-like"/>
</dbReference>
<proteinExistence type="inferred from homology"/>
<dbReference type="PROSITE" id="PS51257">
    <property type="entry name" value="PROKAR_LIPOPROTEIN"/>
    <property type="match status" value="1"/>
</dbReference>
<dbReference type="Pfam" id="PF02321">
    <property type="entry name" value="OEP"/>
    <property type="match status" value="2"/>
</dbReference>
<dbReference type="GO" id="GO:0015562">
    <property type="term" value="F:efflux transmembrane transporter activity"/>
    <property type="evidence" value="ECO:0007669"/>
    <property type="project" value="InterPro"/>
</dbReference>
<keyword evidence="2" id="KW-0564">Palmitate</keyword>
<dbReference type="PANTHER" id="PTHR30203:SF25">
    <property type="entry name" value="OUTER MEMBRANE PROTEIN-RELATED"/>
    <property type="match status" value="1"/>
</dbReference>
<sequence length="522" mass="55058">MIAPRFSRTGCAALAALAACALAGCTVGPDYRGAPSAPDGVQHARTFVRAPAAGVASVAPEPSRWWLALGDTYLNDLIDAALAHNPDLHAAQARLREARAQLTRQRAAALPKASADAAALRMRAPDASVIGLPAGAAQNATMPAAMAGTGPLQLYTAGFDATWEIDLFGGTRRAIEAASAQADAVEADLADTQVSLAAEVAQAYIDLRDEQQRLALSQRTAEIQQKMLDLTLQRRARGVAADADVERLTTQVENTRATLIPLDAQVSESLDRLAVLTGRAPGALDAALSKPAPLPGLPASVPIGEPAALLARRPDIRAAERRLASSNAQIGERIADYFPKLTLMGNLGFSTSAPGHLFRQQNFSWMGVPYLQWNVLDFGRTQGAVRAAEAARDEADARYQKTVLAALQDANAALSRYGHQREHVVTLRKVETSASHSAALMRQRYAAGVSTLIDLLDTQREEFSAQQNVIAGHAELLKDYVSLQKSLGLGWQPAVSPTVNTAASPAASAVVGQTVGSVTSPN</sequence>
<evidence type="ECO:0000256" key="2">
    <source>
        <dbReference type="RuleBase" id="RU362097"/>
    </source>
</evidence>
<comment type="caution">
    <text evidence="3">The sequence shown here is derived from an EMBL/GenBank/DDBJ whole genome shotgun (WGS) entry which is preliminary data.</text>
</comment>
<keyword evidence="2" id="KW-0732">Signal</keyword>
<feature type="signal peptide" evidence="2">
    <location>
        <begin position="1"/>
        <end position="23"/>
    </location>
</feature>
<keyword evidence="2" id="KW-0472">Membrane</keyword>
<feature type="chain" id="PRO_5006989246" evidence="2">
    <location>
        <begin position="24"/>
        <end position="522"/>
    </location>
</feature>
<dbReference type="PANTHER" id="PTHR30203">
    <property type="entry name" value="OUTER MEMBRANE CATION EFFLUX PROTEIN"/>
    <property type="match status" value="1"/>
</dbReference>
<dbReference type="AlphaFoldDB" id="A0A103DYC5"/>
<dbReference type="Gene3D" id="2.20.200.10">
    <property type="entry name" value="Outer membrane efflux proteins (OEP)"/>
    <property type="match status" value="1"/>
</dbReference>
<accession>A0A103DYC5</accession>
<dbReference type="Proteomes" id="UP000062788">
    <property type="component" value="Unassembled WGS sequence"/>
</dbReference>
<keyword evidence="2" id="KW-0449">Lipoprotein</keyword>
<dbReference type="SUPFAM" id="SSF56954">
    <property type="entry name" value="Outer membrane efflux proteins (OEP)"/>
    <property type="match status" value="1"/>
</dbReference>